<dbReference type="InterPro" id="IPR013922">
    <property type="entry name" value="Cyclin_PHO80-like"/>
</dbReference>
<feature type="region of interest" description="Disordered" evidence="1">
    <location>
        <begin position="394"/>
        <end position="419"/>
    </location>
</feature>
<proteinExistence type="predicted"/>
<evidence type="ECO:0000313" key="2">
    <source>
        <dbReference type="EMBL" id="ORY46273.1"/>
    </source>
</evidence>
<evidence type="ECO:0008006" key="4">
    <source>
        <dbReference type="Google" id="ProtNLM"/>
    </source>
</evidence>
<evidence type="ECO:0000313" key="3">
    <source>
        <dbReference type="Proteomes" id="UP000193920"/>
    </source>
</evidence>
<accession>A0A1Y2CGT9</accession>
<reference evidence="2 3" key="1">
    <citation type="submission" date="2016-08" db="EMBL/GenBank/DDBJ databases">
        <title>A Parts List for Fungal Cellulosomes Revealed by Comparative Genomics.</title>
        <authorList>
            <consortium name="DOE Joint Genome Institute"/>
            <person name="Haitjema C.H."/>
            <person name="Gilmore S.P."/>
            <person name="Henske J.K."/>
            <person name="Solomon K.V."/>
            <person name="De Groot R."/>
            <person name="Kuo A."/>
            <person name="Mondo S.J."/>
            <person name="Salamov A.A."/>
            <person name="Labutti K."/>
            <person name="Zhao Z."/>
            <person name="Chiniquy J."/>
            <person name="Barry K."/>
            <person name="Brewer H.M."/>
            <person name="Purvine S.O."/>
            <person name="Wright A.T."/>
            <person name="Boxma B."/>
            <person name="Van Alen T."/>
            <person name="Hackstein J.H."/>
            <person name="Baker S.E."/>
            <person name="Grigoriev I.V."/>
            <person name="O'Malley M.A."/>
        </authorList>
    </citation>
    <scope>NUCLEOTIDE SEQUENCE [LARGE SCALE GENOMIC DNA]</scope>
    <source>
        <strain evidence="2 3">G1</strain>
    </source>
</reference>
<dbReference type="STRING" id="1754190.A0A1Y2CGT9"/>
<dbReference type="Pfam" id="PF08613">
    <property type="entry name" value="Cyclin"/>
    <property type="match status" value="1"/>
</dbReference>
<dbReference type="OrthoDB" id="2157841at2759"/>
<dbReference type="InterPro" id="IPR036915">
    <property type="entry name" value="Cyclin-like_sf"/>
</dbReference>
<comment type="caution">
    <text evidence="2">The sequence shown here is derived from an EMBL/GenBank/DDBJ whole genome shotgun (WGS) entry which is preliminary data.</text>
</comment>
<dbReference type="SUPFAM" id="SSF47954">
    <property type="entry name" value="Cyclin-like"/>
    <property type="match status" value="1"/>
</dbReference>
<gene>
    <name evidence="2" type="ORF">LY90DRAFT_509282</name>
</gene>
<dbReference type="GO" id="GO:0019901">
    <property type="term" value="F:protein kinase binding"/>
    <property type="evidence" value="ECO:0007669"/>
    <property type="project" value="InterPro"/>
</dbReference>
<dbReference type="Gene3D" id="1.10.472.10">
    <property type="entry name" value="Cyclin-like"/>
    <property type="match status" value="1"/>
</dbReference>
<feature type="compositionally biased region" description="Polar residues" evidence="1">
    <location>
        <begin position="403"/>
        <end position="419"/>
    </location>
</feature>
<feature type="compositionally biased region" description="Low complexity" evidence="1">
    <location>
        <begin position="366"/>
        <end position="375"/>
    </location>
</feature>
<keyword evidence="3" id="KW-1185">Reference proteome</keyword>
<dbReference type="CDD" id="cd20557">
    <property type="entry name" value="CYCLIN_ScPCL1-like"/>
    <property type="match status" value="1"/>
</dbReference>
<dbReference type="EMBL" id="MCOG01000108">
    <property type="protein sequence ID" value="ORY46273.1"/>
    <property type="molecule type" value="Genomic_DNA"/>
</dbReference>
<feature type="region of interest" description="Disordered" evidence="1">
    <location>
        <begin position="356"/>
        <end position="376"/>
    </location>
</feature>
<evidence type="ECO:0000256" key="1">
    <source>
        <dbReference type="SAM" id="MobiDB-lite"/>
    </source>
</evidence>
<dbReference type="AlphaFoldDB" id="A0A1Y2CGT9"/>
<feature type="region of interest" description="Disordered" evidence="1">
    <location>
        <begin position="512"/>
        <end position="643"/>
    </location>
</feature>
<name>A0A1Y2CGT9_9FUNG</name>
<feature type="compositionally biased region" description="Low complexity" evidence="1">
    <location>
        <begin position="616"/>
        <end position="643"/>
    </location>
</feature>
<organism evidence="2 3">
    <name type="scientific">Neocallimastix californiae</name>
    <dbReference type="NCBI Taxonomy" id="1754190"/>
    <lineage>
        <taxon>Eukaryota</taxon>
        <taxon>Fungi</taxon>
        <taxon>Fungi incertae sedis</taxon>
        <taxon>Chytridiomycota</taxon>
        <taxon>Chytridiomycota incertae sedis</taxon>
        <taxon>Neocallimastigomycetes</taxon>
        <taxon>Neocallimastigales</taxon>
        <taxon>Neocallimastigaceae</taxon>
        <taxon>Neocallimastix</taxon>
    </lineage>
</organism>
<sequence>MGLFSFFNQFNNTSDIKDDENNLTHNLKKNRDKQISYENLCCSNIPKTLRNLFFETTSKTSSANSHISLQNFTEILIHRYDLPFFIPIVSFIYINRILRIPNATAILSEFTPNRLTAVAIIIASKYYLEDTIYIKNSKWISKVCMGLFKTGELNSLESLFLRSIDYHINVSYLEWKEYLERIDNGLHELKLKYNKLSCKELKNKSNINVNNNNINNLNNSSNNNLKNNNISSIIQPLKKENPIKNVKQLFSLLDSHILNNDQLISYDPSLEPNFSVLYNIFESPSNSTFSSPQPNYIHNSEIQKIKENIDTNGQSIQNNHNASSSTYNDEIMEEDELIIEGNRKKRTRIKRKNQNYQYSGILTPPSSSSSSSSQSIYASKVNKSNIDNNVAIRNCENEEEKNGNPSSDIEGFSNNNNTLTTEITMNSSLSPSHHPSTQSSHASLVNIDINSNTSSGLNFNNSKDRQSMIFTPNSQLKTNTLSSLYQHNPDLKNALENYSITGRLTAGHSNHYAGNRYHPFSRQNRNVPTEEKRNGLPLFSPIKSLDKPMTAISPNNSSENSDDQSDMFVSPIPNGNRRTNTIRSFNIHDSDDEKMKKNPNQIRNRKHRRSLSTSKNTTASSPNSSFTSSTQRSNTTSFNDTNLGLGISKKSKLISKNTKFNIPKTKNQKLITSYLTTMMESQPDSQSHQIPSTPHSTAKIANPNITFLKRFPSITKLLNKFNS</sequence>
<dbReference type="Proteomes" id="UP000193920">
    <property type="component" value="Unassembled WGS sequence"/>
</dbReference>
<protein>
    <recommendedName>
        <fullName evidence="4">Cyclin N-terminal domain-containing protein</fullName>
    </recommendedName>
</protein>
<feature type="compositionally biased region" description="Basic and acidic residues" evidence="1">
    <location>
        <begin position="586"/>
        <end position="596"/>
    </location>
</feature>